<evidence type="ECO:0000313" key="2">
    <source>
        <dbReference type="EMBL" id="URE13045.1"/>
    </source>
</evidence>
<accession>A0A9E7GE71</accession>
<evidence type="ECO:0000313" key="3">
    <source>
        <dbReference type="Proteomes" id="UP001055439"/>
    </source>
</evidence>
<name>A0A9E7GE71_9LILI</name>
<dbReference type="SUPFAM" id="SSF57850">
    <property type="entry name" value="RING/U-box"/>
    <property type="match status" value="1"/>
</dbReference>
<dbReference type="InterPro" id="IPR013083">
    <property type="entry name" value="Znf_RING/FYVE/PHD"/>
</dbReference>
<dbReference type="Proteomes" id="UP001055439">
    <property type="component" value="Chromosome 6"/>
</dbReference>
<gene>
    <name evidence="2" type="ORF">MUK42_05254</name>
</gene>
<protein>
    <submittedName>
        <fullName evidence="2">Uncharacterized protein</fullName>
    </submittedName>
</protein>
<feature type="compositionally biased region" description="Basic residues" evidence="1">
    <location>
        <begin position="53"/>
        <end position="62"/>
    </location>
</feature>
<feature type="region of interest" description="Disordered" evidence="1">
    <location>
        <begin position="284"/>
        <end position="323"/>
    </location>
</feature>
<feature type="region of interest" description="Disordered" evidence="1">
    <location>
        <begin position="32"/>
        <end position="93"/>
    </location>
</feature>
<dbReference type="OrthoDB" id="566705at2759"/>
<organism evidence="2 3">
    <name type="scientific">Musa troglodytarum</name>
    <name type="common">fe'i banana</name>
    <dbReference type="NCBI Taxonomy" id="320322"/>
    <lineage>
        <taxon>Eukaryota</taxon>
        <taxon>Viridiplantae</taxon>
        <taxon>Streptophyta</taxon>
        <taxon>Embryophyta</taxon>
        <taxon>Tracheophyta</taxon>
        <taxon>Spermatophyta</taxon>
        <taxon>Magnoliopsida</taxon>
        <taxon>Liliopsida</taxon>
        <taxon>Zingiberales</taxon>
        <taxon>Musaceae</taxon>
        <taxon>Musa</taxon>
    </lineage>
</organism>
<feature type="region of interest" description="Disordered" evidence="1">
    <location>
        <begin position="179"/>
        <end position="238"/>
    </location>
</feature>
<reference evidence="2" key="1">
    <citation type="submission" date="2022-05" db="EMBL/GenBank/DDBJ databases">
        <title>The Musa troglodytarum L. genome provides insights into the mechanism of non-climacteric behaviour and enrichment of carotenoids.</title>
        <authorList>
            <person name="Wang J."/>
        </authorList>
    </citation>
    <scope>NUCLEOTIDE SEQUENCE</scope>
    <source>
        <tissue evidence="2">Leaf</tissue>
    </source>
</reference>
<dbReference type="Gene3D" id="3.30.40.10">
    <property type="entry name" value="Zinc/RING finger domain, C3HC4 (zinc finger)"/>
    <property type="match status" value="1"/>
</dbReference>
<keyword evidence="3" id="KW-1185">Reference proteome</keyword>
<proteinExistence type="predicted"/>
<evidence type="ECO:0000256" key="1">
    <source>
        <dbReference type="SAM" id="MobiDB-lite"/>
    </source>
</evidence>
<dbReference type="AlphaFoldDB" id="A0A9E7GE71"/>
<feature type="compositionally biased region" description="Low complexity" evidence="1">
    <location>
        <begin position="194"/>
        <end position="221"/>
    </location>
</feature>
<dbReference type="InterPro" id="IPR045388">
    <property type="entry name" value="HHL1-like"/>
</dbReference>
<dbReference type="PANTHER" id="PTHR48191:SF2">
    <property type="entry name" value="PROTEIN HHL1, CHLOROPLASTIC"/>
    <property type="match status" value="1"/>
</dbReference>
<feature type="compositionally biased region" description="Basic and acidic residues" evidence="1">
    <location>
        <begin position="82"/>
        <end position="93"/>
    </location>
</feature>
<sequence length="560" mass="62330">MLLSPGFRSAAAMAGWDEEALLLATVVVEDTPVRESRQHKRRRLRTPLSTTSTRKRAPRRKPAVSIPPVVLRLDDDDDEEQAADRGGETTNKETEAVVAVDGAKQIDKEGSLSEKAPIKRFPCMDRLREELSCAICLEICFEPSTTPCGHSNARSCTINTVLWNTIQLLFPEEVEARKRSSAVAATPPGGKTQSSSSEQNNSNTNISSRSIRRSAAQASSQVTERDARSFRRRIGPSQSEDAAMALRLQREEFRMAFQGSREQQLRALRSARANLRAAASMTVYGRLRDRTTGPHSKPEKASERLDKKPRGKRETGREEEKRVEVTMSMGSLVRLPACNPKGALLQEDACFFLRGSPLASDKTGNKRQQRRRNLLVVEAKGKRGMMAGRQFQRPPPPPLPKIEDDGNPRFVVFIRTSKVYLWYPLSIISGGTTAKIMVAAKDNFLGKYIYKDTIARNIAAVIYKDEKEIQKTAVKQYRVLRSATSFRYGYKLVENNNLRAAISTSDVIELPTQEELKTVLDKVKDFFGNATSGAKESFGKLTSLGSLADEESESQSEVKS</sequence>
<dbReference type="Pfam" id="PF20133">
    <property type="entry name" value="HHL1-like"/>
    <property type="match status" value="1"/>
</dbReference>
<dbReference type="EMBL" id="CP097508">
    <property type="protein sequence ID" value="URE13045.1"/>
    <property type="molecule type" value="Genomic_DNA"/>
</dbReference>
<feature type="compositionally biased region" description="Basic and acidic residues" evidence="1">
    <location>
        <begin position="286"/>
        <end position="323"/>
    </location>
</feature>
<dbReference type="PANTHER" id="PTHR48191">
    <property type="entry name" value="PROTEIN HHL1 CHLOROPLASTIC"/>
    <property type="match status" value="1"/>
</dbReference>